<feature type="active site" description="Charge relay system" evidence="3">
    <location>
        <position position="379"/>
    </location>
</feature>
<dbReference type="GO" id="GO:0016788">
    <property type="term" value="F:hydrolase activity, acting on ester bonds"/>
    <property type="evidence" value="ECO:0007669"/>
    <property type="project" value="InterPro"/>
</dbReference>
<gene>
    <name evidence="6" type="ORF">BSL78_05613</name>
</gene>
<dbReference type="Pfam" id="PF04083">
    <property type="entry name" value="Abhydro_lipase"/>
    <property type="match status" value="1"/>
</dbReference>
<comment type="similarity">
    <text evidence="1 2">Belongs to the AB hydrolase superfamily. Lipase family.</text>
</comment>
<dbReference type="InterPro" id="IPR006693">
    <property type="entry name" value="AB_hydrolase_lipase"/>
</dbReference>
<keyword evidence="2" id="KW-0442">Lipid degradation</keyword>
<protein>
    <recommendedName>
        <fullName evidence="2">Lipase</fullName>
    </recommendedName>
</protein>
<feature type="signal peptide" evidence="4">
    <location>
        <begin position="1"/>
        <end position="20"/>
    </location>
</feature>
<dbReference type="STRING" id="307972.A0A2G8LBB9"/>
<keyword evidence="4" id="KW-0732">Signal</keyword>
<feature type="active site" description="Charge relay system" evidence="3">
    <location>
        <position position="350"/>
    </location>
</feature>
<dbReference type="EMBL" id="MRZV01000141">
    <property type="protein sequence ID" value="PIK57460.1"/>
    <property type="molecule type" value="Genomic_DNA"/>
</dbReference>
<dbReference type="InterPro" id="IPR025483">
    <property type="entry name" value="Lipase_euk"/>
</dbReference>
<keyword evidence="2" id="KW-0443">Lipid metabolism</keyword>
<evidence type="ECO:0000313" key="6">
    <source>
        <dbReference type="EMBL" id="PIK57460.1"/>
    </source>
</evidence>
<sequence>MYSTILFFFILSSGILCLDAAPFNLTWPWNRKNVDPEVNMNASQLILSKGYPCIEYSVLTDDGFILGVQRIPYGRNETKYTPRPVVFLQHGLLCSSTNWITNLANESLAFLLADAGYDVWLGNVRGNTYSQKHIRYTPDQVEFWDWSFDQMAEYDLPAMINYALKITRRNQLYYIGHSQGTMIGFAGFSKNKELAKKVKTFYALAPVSTVGNMTSPLRYLATFLPEIQFLFDLFGVKEFLPSDWFTKWLATDVCSPTSEIFCSSILFIICGFDVNNLNETRLPVYLAHTPSGTSVQNMVHFAQMVNSDLFQMYDYGSADKNKAHYNVTVPPQYYPENMTTPTAIFSGGMDWLADPEDVKTLVPKIQHLVGNNFIAEYDHLDFIWGLSAADKIYKPIIEQIGLTEADDKLRFNKR</sequence>
<evidence type="ECO:0000259" key="5">
    <source>
        <dbReference type="Pfam" id="PF04083"/>
    </source>
</evidence>
<evidence type="ECO:0000256" key="4">
    <source>
        <dbReference type="SAM" id="SignalP"/>
    </source>
</evidence>
<accession>A0A2G8LBB9</accession>
<dbReference type="FunFam" id="3.40.50.1820:FF:000012">
    <property type="entry name" value="Lipase"/>
    <property type="match status" value="1"/>
</dbReference>
<dbReference type="PIRSF" id="PIRSF000862">
    <property type="entry name" value="Steryl_ester_lip"/>
    <property type="match status" value="1"/>
</dbReference>
<dbReference type="OrthoDB" id="9974421at2759"/>
<comment type="caution">
    <text evidence="6">The sequence shown here is derived from an EMBL/GenBank/DDBJ whole genome shotgun (WGS) entry which is preliminary data.</text>
</comment>
<evidence type="ECO:0000313" key="7">
    <source>
        <dbReference type="Proteomes" id="UP000230750"/>
    </source>
</evidence>
<reference evidence="6 7" key="1">
    <citation type="journal article" date="2017" name="PLoS Biol.">
        <title>The sea cucumber genome provides insights into morphological evolution and visceral regeneration.</title>
        <authorList>
            <person name="Zhang X."/>
            <person name="Sun L."/>
            <person name="Yuan J."/>
            <person name="Sun Y."/>
            <person name="Gao Y."/>
            <person name="Zhang L."/>
            <person name="Li S."/>
            <person name="Dai H."/>
            <person name="Hamel J.F."/>
            <person name="Liu C."/>
            <person name="Yu Y."/>
            <person name="Liu S."/>
            <person name="Lin W."/>
            <person name="Guo K."/>
            <person name="Jin S."/>
            <person name="Xu P."/>
            <person name="Storey K.B."/>
            <person name="Huan P."/>
            <person name="Zhang T."/>
            <person name="Zhou Y."/>
            <person name="Zhang J."/>
            <person name="Lin C."/>
            <person name="Li X."/>
            <person name="Xing L."/>
            <person name="Huo D."/>
            <person name="Sun M."/>
            <person name="Wang L."/>
            <person name="Mercier A."/>
            <person name="Li F."/>
            <person name="Yang H."/>
            <person name="Xiang J."/>
        </authorList>
    </citation>
    <scope>NUCLEOTIDE SEQUENCE [LARGE SCALE GENOMIC DNA]</scope>
    <source>
        <strain evidence="6">Shaxun</strain>
        <tissue evidence="6">Muscle</tissue>
    </source>
</reference>
<dbReference type="SUPFAM" id="SSF53474">
    <property type="entry name" value="alpha/beta-Hydrolases"/>
    <property type="match status" value="1"/>
</dbReference>
<keyword evidence="7" id="KW-1185">Reference proteome</keyword>
<dbReference type="PANTHER" id="PTHR11005">
    <property type="entry name" value="LYSOSOMAL ACID LIPASE-RELATED"/>
    <property type="match status" value="1"/>
</dbReference>
<name>A0A2G8LBB9_STIJA</name>
<dbReference type="InterPro" id="IPR029058">
    <property type="entry name" value="AB_hydrolase_fold"/>
</dbReference>
<feature type="domain" description="Partial AB-hydrolase lipase" evidence="5">
    <location>
        <begin position="43"/>
        <end position="103"/>
    </location>
</feature>
<proteinExistence type="inferred from homology"/>
<evidence type="ECO:0000256" key="2">
    <source>
        <dbReference type="PIRNR" id="PIRNR000862"/>
    </source>
</evidence>
<evidence type="ECO:0000256" key="1">
    <source>
        <dbReference type="ARBA" id="ARBA00010701"/>
    </source>
</evidence>
<organism evidence="6 7">
    <name type="scientific">Stichopus japonicus</name>
    <name type="common">Sea cucumber</name>
    <dbReference type="NCBI Taxonomy" id="307972"/>
    <lineage>
        <taxon>Eukaryota</taxon>
        <taxon>Metazoa</taxon>
        <taxon>Echinodermata</taxon>
        <taxon>Eleutherozoa</taxon>
        <taxon>Echinozoa</taxon>
        <taxon>Holothuroidea</taxon>
        <taxon>Aspidochirotacea</taxon>
        <taxon>Aspidochirotida</taxon>
        <taxon>Stichopodidae</taxon>
        <taxon>Apostichopus</taxon>
    </lineage>
</organism>
<feature type="chain" id="PRO_5013856333" description="Lipase" evidence="4">
    <location>
        <begin position="21"/>
        <end position="414"/>
    </location>
</feature>
<evidence type="ECO:0000256" key="3">
    <source>
        <dbReference type="PIRSR" id="PIRSR000862-1"/>
    </source>
</evidence>
<dbReference type="Proteomes" id="UP000230750">
    <property type="component" value="Unassembled WGS sequence"/>
</dbReference>
<dbReference type="Gene3D" id="3.40.50.1820">
    <property type="entry name" value="alpha/beta hydrolase"/>
    <property type="match status" value="1"/>
</dbReference>
<keyword evidence="2" id="KW-0378">Hydrolase</keyword>
<dbReference type="AlphaFoldDB" id="A0A2G8LBB9"/>
<dbReference type="GO" id="GO:0016042">
    <property type="term" value="P:lipid catabolic process"/>
    <property type="evidence" value="ECO:0007669"/>
    <property type="project" value="UniProtKB-KW"/>
</dbReference>
<feature type="active site" description="Nucleophile" evidence="3">
    <location>
        <position position="178"/>
    </location>
</feature>